<evidence type="ECO:0000313" key="7">
    <source>
        <dbReference type="Proteomes" id="UP000315295"/>
    </source>
</evidence>
<organism evidence="6 7">
    <name type="scientific">Malus baccata</name>
    <name type="common">Siberian crab apple</name>
    <name type="synonym">Pyrus baccata</name>
    <dbReference type="NCBI Taxonomy" id="106549"/>
    <lineage>
        <taxon>Eukaryota</taxon>
        <taxon>Viridiplantae</taxon>
        <taxon>Streptophyta</taxon>
        <taxon>Embryophyta</taxon>
        <taxon>Tracheophyta</taxon>
        <taxon>Spermatophyta</taxon>
        <taxon>Magnoliopsida</taxon>
        <taxon>eudicotyledons</taxon>
        <taxon>Gunneridae</taxon>
        <taxon>Pentapetalae</taxon>
        <taxon>rosids</taxon>
        <taxon>fabids</taxon>
        <taxon>Rosales</taxon>
        <taxon>Rosaceae</taxon>
        <taxon>Amygdaloideae</taxon>
        <taxon>Maleae</taxon>
        <taxon>Malus</taxon>
    </lineage>
</organism>
<comment type="caution">
    <text evidence="6">The sequence shown here is derived from an EMBL/GenBank/DDBJ whole genome shotgun (WGS) entry which is preliminary data.</text>
</comment>
<keyword evidence="2" id="KW-0121">Carboxypeptidase</keyword>
<dbReference type="InterPro" id="IPR001563">
    <property type="entry name" value="Peptidase_S10"/>
</dbReference>
<dbReference type="FunFam" id="3.40.50.11320:FF:000004">
    <property type="entry name" value="Carboxypeptidase"/>
    <property type="match status" value="1"/>
</dbReference>
<dbReference type="EMBL" id="VIEB01000107">
    <property type="protein sequence ID" value="TQE06247.1"/>
    <property type="molecule type" value="Genomic_DNA"/>
</dbReference>
<dbReference type="Gene3D" id="3.40.50.11320">
    <property type="match status" value="1"/>
</dbReference>
<dbReference type="GO" id="GO:0006508">
    <property type="term" value="P:proteolysis"/>
    <property type="evidence" value="ECO:0007669"/>
    <property type="project" value="UniProtKB-KW"/>
</dbReference>
<sequence length="106" mass="11526">MSVLIGELVKSGIRVLIYSGDQDSIIPLTSTQTLVNGLAEDLGLQTNVPYRVWFEEKQVAGWTQAYSDALSYATVRGAGHEAPISQPERSLLLFTSFLTGMPLPKA</sequence>
<dbReference type="InterPro" id="IPR033124">
    <property type="entry name" value="Ser_caboxypep_his_AS"/>
</dbReference>
<dbReference type="InterPro" id="IPR029058">
    <property type="entry name" value="AB_hydrolase_fold"/>
</dbReference>
<dbReference type="SUPFAM" id="SSF53474">
    <property type="entry name" value="alpha/beta-Hydrolases"/>
    <property type="match status" value="1"/>
</dbReference>
<keyword evidence="4" id="KW-0378">Hydrolase</keyword>
<proteinExistence type="inferred from homology"/>
<name>A0A540N5B8_MALBA</name>
<evidence type="ECO:0000256" key="1">
    <source>
        <dbReference type="ARBA" id="ARBA00009431"/>
    </source>
</evidence>
<keyword evidence="7" id="KW-1185">Reference proteome</keyword>
<dbReference type="AlphaFoldDB" id="A0A540N5B8"/>
<reference evidence="6 7" key="1">
    <citation type="journal article" date="2019" name="G3 (Bethesda)">
        <title>Sequencing of a Wild Apple (Malus baccata) Genome Unravels the Differences Between Cultivated and Wild Apple Species Regarding Disease Resistance and Cold Tolerance.</title>
        <authorList>
            <person name="Chen X."/>
        </authorList>
    </citation>
    <scope>NUCLEOTIDE SEQUENCE [LARGE SCALE GENOMIC DNA]</scope>
    <source>
        <strain evidence="7">cv. Shandingzi</strain>
        <tissue evidence="6">Leaves</tissue>
    </source>
</reference>
<evidence type="ECO:0008006" key="8">
    <source>
        <dbReference type="Google" id="ProtNLM"/>
    </source>
</evidence>
<evidence type="ECO:0000256" key="5">
    <source>
        <dbReference type="ARBA" id="ARBA00023180"/>
    </source>
</evidence>
<gene>
    <name evidence="6" type="ORF">C1H46_008096</name>
</gene>
<evidence type="ECO:0000256" key="2">
    <source>
        <dbReference type="ARBA" id="ARBA00022645"/>
    </source>
</evidence>
<dbReference type="PROSITE" id="PS00560">
    <property type="entry name" value="CARBOXYPEPT_SER_HIS"/>
    <property type="match status" value="1"/>
</dbReference>
<keyword evidence="5" id="KW-0325">Glycoprotein</keyword>
<accession>A0A540N5B8</accession>
<comment type="similarity">
    <text evidence="1">Belongs to the peptidase S10 family.</text>
</comment>
<protein>
    <recommendedName>
        <fullName evidence="8">Carboxypeptidase</fullName>
    </recommendedName>
</protein>
<dbReference type="Proteomes" id="UP000315295">
    <property type="component" value="Unassembled WGS sequence"/>
</dbReference>
<evidence type="ECO:0000256" key="4">
    <source>
        <dbReference type="ARBA" id="ARBA00022801"/>
    </source>
</evidence>
<evidence type="ECO:0000256" key="3">
    <source>
        <dbReference type="ARBA" id="ARBA00022670"/>
    </source>
</evidence>
<keyword evidence="3" id="KW-0645">Protease</keyword>
<dbReference type="Pfam" id="PF00450">
    <property type="entry name" value="Peptidase_S10"/>
    <property type="match status" value="1"/>
</dbReference>
<evidence type="ECO:0000313" key="6">
    <source>
        <dbReference type="EMBL" id="TQE06247.1"/>
    </source>
</evidence>
<dbReference type="GO" id="GO:0004185">
    <property type="term" value="F:serine-type carboxypeptidase activity"/>
    <property type="evidence" value="ECO:0007669"/>
    <property type="project" value="InterPro"/>
</dbReference>